<dbReference type="KEGG" id="otk:C6570_12190"/>
<dbReference type="InterPro" id="IPR016039">
    <property type="entry name" value="Thiolase-like"/>
</dbReference>
<keyword evidence="3" id="KW-1185">Reference proteome</keyword>
<feature type="domain" description="Beta-ketoacyl synthase-like N-terminal" evidence="1">
    <location>
        <begin position="38"/>
        <end position="201"/>
    </location>
</feature>
<accession>A0A2S0MGB1</accession>
<dbReference type="Pfam" id="PF13723">
    <property type="entry name" value="Ketoacyl-synt_2"/>
    <property type="match status" value="1"/>
</dbReference>
<protein>
    <submittedName>
        <fullName evidence="2">3-oxoacyl-ACP synthase</fullName>
    </submittedName>
</protein>
<organism evidence="2 3">
    <name type="scientific">Ottowia oryzae</name>
    <dbReference type="NCBI Taxonomy" id="2109914"/>
    <lineage>
        <taxon>Bacteria</taxon>
        <taxon>Pseudomonadati</taxon>
        <taxon>Pseudomonadota</taxon>
        <taxon>Betaproteobacteria</taxon>
        <taxon>Burkholderiales</taxon>
        <taxon>Comamonadaceae</taxon>
        <taxon>Ottowia</taxon>
    </lineage>
</organism>
<dbReference type="GO" id="GO:0016746">
    <property type="term" value="F:acyltransferase activity"/>
    <property type="evidence" value="ECO:0007669"/>
    <property type="project" value="InterPro"/>
</dbReference>
<sequence length="290" mass="29449">MNTDCLSVWVEGVGIVAPGLNGWPHAAAVLKGEEAYVAAATVLPAPEVLPAAERRRASRIVKATLAAGLQACQMAGRDPASLANVFAASGGDGHNCHALCEQLASGDGQISPTRFHNSVHNAASGYWSIATGATPAAQVLGAYDASFGAGLLEAIVQAHTSQAPILLVAGDSEYPPPLHAKRPIADTSALALVLSPTRGPRALAELRLPRRGALRDGEATALAAVLSGANPTLVAATAGIPPLLGLPLVAAMLRPANQPLEVNVEYLPPQVLQVTVVPMAGAVHPAPAHA</sequence>
<evidence type="ECO:0000259" key="1">
    <source>
        <dbReference type="Pfam" id="PF13723"/>
    </source>
</evidence>
<dbReference type="SUPFAM" id="SSF53901">
    <property type="entry name" value="Thiolase-like"/>
    <property type="match status" value="1"/>
</dbReference>
<proteinExistence type="predicted"/>
<dbReference type="OrthoDB" id="9798676at2"/>
<evidence type="ECO:0000313" key="3">
    <source>
        <dbReference type="Proteomes" id="UP000239709"/>
    </source>
</evidence>
<dbReference type="AlphaFoldDB" id="A0A2S0MGB1"/>
<dbReference type="EMBL" id="CP027666">
    <property type="protein sequence ID" value="AVO34910.1"/>
    <property type="molecule type" value="Genomic_DNA"/>
</dbReference>
<dbReference type="Proteomes" id="UP000239709">
    <property type="component" value="Chromosome"/>
</dbReference>
<gene>
    <name evidence="2" type="ORF">C6570_12190</name>
</gene>
<dbReference type="Gene3D" id="3.40.47.10">
    <property type="match status" value="1"/>
</dbReference>
<reference evidence="2 3" key="1">
    <citation type="submission" date="2018-03" db="EMBL/GenBank/DDBJ databases">
        <title>Genome sequencing of Ottowia sp.</title>
        <authorList>
            <person name="Kim S.-J."/>
            <person name="Heo J."/>
            <person name="Kwon S.-W."/>
        </authorList>
    </citation>
    <scope>NUCLEOTIDE SEQUENCE [LARGE SCALE GENOMIC DNA]</scope>
    <source>
        <strain evidence="2 3">KADR8-3</strain>
    </source>
</reference>
<evidence type="ECO:0000313" key="2">
    <source>
        <dbReference type="EMBL" id="AVO34910.1"/>
    </source>
</evidence>
<dbReference type="RefSeq" id="WP_106703459.1">
    <property type="nucleotide sequence ID" value="NZ_CP027666.1"/>
</dbReference>
<name>A0A2S0MGB1_9BURK</name>
<dbReference type="InterPro" id="IPR014030">
    <property type="entry name" value="Ketoacyl_synth_N"/>
</dbReference>